<feature type="domain" description="Enoyl reductase (ER)" evidence="2">
    <location>
        <begin position="10"/>
        <end position="342"/>
    </location>
</feature>
<gene>
    <name evidence="3" type="ORF">RM540_13915</name>
</gene>
<dbReference type="SMART" id="SM00829">
    <property type="entry name" value="PKS_ER"/>
    <property type="match status" value="1"/>
</dbReference>
<keyword evidence="1" id="KW-0560">Oxidoreductase</keyword>
<dbReference type="InterPro" id="IPR036291">
    <property type="entry name" value="NAD(P)-bd_dom_sf"/>
</dbReference>
<dbReference type="Pfam" id="PF08240">
    <property type="entry name" value="ADH_N"/>
    <property type="match status" value="1"/>
</dbReference>
<dbReference type="InterPro" id="IPR020843">
    <property type="entry name" value="ER"/>
</dbReference>
<dbReference type="Proteomes" id="UP001267426">
    <property type="component" value="Unassembled WGS sequence"/>
</dbReference>
<organism evidence="3 4">
    <name type="scientific">Rubrivirga litoralis</name>
    <dbReference type="NCBI Taxonomy" id="3075598"/>
    <lineage>
        <taxon>Bacteria</taxon>
        <taxon>Pseudomonadati</taxon>
        <taxon>Rhodothermota</taxon>
        <taxon>Rhodothermia</taxon>
        <taxon>Rhodothermales</taxon>
        <taxon>Rubricoccaceae</taxon>
        <taxon>Rubrivirga</taxon>
    </lineage>
</organism>
<dbReference type="PANTHER" id="PTHR44054:SF1">
    <property type="entry name" value="SYNAPTIC VESICLE MEMBRANE PROTEIN VAT-1 HOMOLOG"/>
    <property type="match status" value="1"/>
</dbReference>
<reference evidence="3 4" key="1">
    <citation type="submission" date="2023-09" db="EMBL/GenBank/DDBJ databases">
        <authorList>
            <person name="Rey-Velasco X."/>
        </authorList>
    </citation>
    <scope>NUCLEOTIDE SEQUENCE [LARGE SCALE GENOMIC DNA]</scope>
    <source>
        <strain evidence="3 4">F394</strain>
    </source>
</reference>
<dbReference type="InterPro" id="IPR013154">
    <property type="entry name" value="ADH-like_N"/>
</dbReference>
<sequence>MTQIWIPEAGPPDVLDVREAPDPRAGRGEVVVDVEAAGINFADILARQGLYPDAPPLPAVVGYEVAGTVAAVGAGVESLAVGDPVLAFTRFGGYGSKVAVPEVAAFRRPDGMSAEEGAAIPVNYLTAFQMMIVMGSVRPADELGGRPVRVLVHGASGGVGTACADIGKAYGAELYGTASPGKHDYVRERGYAHAIDYRNRDFVDEVMRLTDGEGVDLVLDAVGGKHWGRSLKTLAPSGRLLVYGISSVTGGSKVDLAKMLLGVPWVKTNPLGLMSRNEGVMGVNVGHLWNARERVAGWARAVLSLYDAGHVRPYVDRVFSFDEAAEAHRYIEDRKNRGKVLLRP</sequence>
<evidence type="ECO:0000313" key="3">
    <source>
        <dbReference type="EMBL" id="MDT0632850.1"/>
    </source>
</evidence>
<dbReference type="SUPFAM" id="SSF50129">
    <property type="entry name" value="GroES-like"/>
    <property type="match status" value="1"/>
</dbReference>
<dbReference type="Gene3D" id="3.90.180.10">
    <property type="entry name" value="Medium-chain alcohol dehydrogenases, catalytic domain"/>
    <property type="match status" value="1"/>
</dbReference>
<evidence type="ECO:0000313" key="4">
    <source>
        <dbReference type="Proteomes" id="UP001267426"/>
    </source>
</evidence>
<evidence type="ECO:0000259" key="2">
    <source>
        <dbReference type="SMART" id="SM00829"/>
    </source>
</evidence>
<keyword evidence="4" id="KW-1185">Reference proteome</keyword>
<name>A0ABU3BU76_9BACT</name>
<dbReference type="PANTHER" id="PTHR44054">
    <property type="entry name" value="SYNAPTIC VESICLE MEMBRANE PROTEIN VAT-1 HOMOLOG-LIKE"/>
    <property type="match status" value="1"/>
</dbReference>
<dbReference type="InterPro" id="IPR052100">
    <property type="entry name" value="SV-ATPase_mito-regulator"/>
</dbReference>
<protein>
    <submittedName>
        <fullName evidence="3">Zinc-binding dehydrogenase</fullName>
    </submittedName>
</protein>
<dbReference type="SUPFAM" id="SSF51735">
    <property type="entry name" value="NAD(P)-binding Rossmann-fold domains"/>
    <property type="match status" value="1"/>
</dbReference>
<dbReference type="Pfam" id="PF13602">
    <property type="entry name" value="ADH_zinc_N_2"/>
    <property type="match status" value="1"/>
</dbReference>
<dbReference type="Gene3D" id="3.40.50.720">
    <property type="entry name" value="NAD(P)-binding Rossmann-like Domain"/>
    <property type="match status" value="1"/>
</dbReference>
<proteinExistence type="predicted"/>
<dbReference type="RefSeq" id="WP_311665154.1">
    <property type="nucleotide sequence ID" value="NZ_JAVRHT010000040.1"/>
</dbReference>
<dbReference type="EMBL" id="JAVRHT010000040">
    <property type="protein sequence ID" value="MDT0632850.1"/>
    <property type="molecule type" value="Genomic_DNA"/>
</dbReference>
<dbReference type="InterPro" id="IPR011032">
    <property type="entry name" value="GroES-like_sf"/>
</dbReference>
<accession>A0ABU3BU76</accession>
<comment type="caution">
    <text evidence="3">The sequence shown here is derived from an EMBL/GenBank/DDBJ whole genome shotgun (WGS) entry which is preliminary data.</text>
</comment>
<evidence type="ECO:0000256" key="1">
    <source>
        <dbReference type="ARBA" id="ARBA00023002"/>
    </source>
</evidence>